<dbReference type="InterPro" id="IPR012223">
    <property type="entry name" value="TEII"/>
</dbReference>
<organism evidence="3 4">
    <name type="scientific">Actinophytocola glycyrrhizae</name>
    <dbReference type="NCBI Taxonomy" id="2044873"/>
    <lineage>
        <taxon>Bacteria</taxon>
        <taxon>Bacillati</taxon>
        <taxon>Actinomycetota</taxon>
        <taxon>Actinomycetes</taxon>
        <taxon>Pseudonocardiales</taxon>
        <taxon>Pseudonocardiaceae</taxon>
    </lineage>
</organism>
<comment type="caution">
    <text evidence="3">The sequence shown here is derived from an EMBL/GenBank/DDBJ whole genome shotgun (WGS) entry which is preliminary data.</text>
</comment>
<dbReference type="PANTHER" id="PTHR11487:SF0">
    <property type="entry name" value="S-ACYL FATTY ACID SYNTHASE THIOESTERASE, MEDIUM CHAIN"/>
    <property type="match status" value="1"/>
</dbReference>
<dbReference type="InterPro" id="IPR029058">
    <property type="entry name" value="AB_hydrolase_fold"/>
</dbReference>
<accession>A0ABV9SBJ6</accession>
<gene>
    <name evidence="3" type="ORF">ACFPCV_30420</name>
</gene>
<protein>
    <submittedName>
        <fullName evidence="3">Thioesterase II family protein</fullName>
    </submittedName>
</protein>
<dbReference type="RefSeq" id="WP_378059870.1">
    <property type="nucleotide sequence ID" value="NZ_JBHSIS010000020.1"/>
</dbReference>
<comment type="similarity">
    <text evidence="1">Belongs to the thioesterase family.</text>
</comment>
<name>A0ABV9SBJ6_9PSEU</name>
<reference evidence="4" key="1">
    <citation type="journal article" date="2019" name="Int. J. Syst. Evol. Microbiol.">
        <title>The Global Catalogue of Microorganisms (GCM) 10K type strain sequencing project: providing services to taxonomists for standard genome sequencing and annotation.</title>
        <authorList>
            <consortium name="The Broad Institute Genomics Platform"/>
            <consortium name="The Broad Institute Genome Sequencing Center for Infectious Disease"/>
            <person name="Wu L."/>
            <person name="Ma J."/>
        </authorList>
    </citation>
    <scope>NUCLEOTIDE SEQUENCE [LARGE SCALE GENOMIC DNA]</scope>
    <source>
        <strain evidence="4">ZS-22-S1</strain>
    </source>
</reference>
<evidence type="ECO:0000256" key="1">
    <source>
        <dbReference type="ARBA" id="ARBA00007169"/>
    </source>
</evidence>
<dbReference type="Proteomes" id="UP001595859">
    <property type="component" value="Unassembled WGS sequence"/>
</dbReference>
<dbReference type="SUPFAM" id="SSF53474">
    <property type="entry name" value="alpha/beta-Hydrolases"/>
    <property type="match status" value="1"/>
</dbReference>
<sequence length="254" mass="27084">MTPTTRDATERWLSRPVPRPDAGTQLFCLPYAGAGASAYRAWAGAFGPRVEVTAVRLPGRENRIRERPEVDPVAVASVIDAAATRPYALFGHSMGARLGFEVIRELRRAGRPLPVRLYPSGIVPPDQRVRSVLDGVSRLPDDELVARLTAGGGVPAEVLAEPDLVALLLPVLRADLTWVDDYVYVPDEPVPVPMVAFAGESDPIAQASRVAGWAAHTSAGFTLHTLPGGHFFLHDQTGAIAGAIEADLFGEGPS</sequence>
<evidence type="ECO:0000313" key="4">
    <source>
        <dbReference type="Proteomes" id="UP001595859"/>
    </source>
</evidence>
<evidence type="ECO:0000259" key="2">
    <source>
        <dbReference type="Pfam" id="PF00975"/>
    </source>
</evidence>
<dbReference type="EMBL" id="JBHSIS010000020">
    <property type="protein sequence ID" value="MFC4857837.1"/>
    <property type="molecule type" value="Genomic_DNA"/>
</dbReference>
<dbReference type="PANTHER" id="PTHR11487">
    <property type="entry name" value="THIOESTERASE"/>
    <property type="match status" value="1"/>
</dbReference>
<feature type="domain" description="Thioesterase" evidence="2">
    <location>
        <begin position="25"/>
        <end position="247"/>
    </location>
</feature>
<dbReference type="Gene3D" id="3.40.50.1820">
    <property type="entry name" value="alpha/beta hydrolase"/>
    <property type="match status" value="1"/>
</dbReference>
<evidence type="ECO:0000313" key="3">
    <source>
        <dbReference type="EMBL" id="MFC4857837.1"/>
    </source>
</evidence>
<proteinExistence type="inferred from homology"/>
<dbReference type="InterPro" id="IPR001031">
    <property type="entry name" value="Thioesterase"/>
</dbReference>
<keyword evidence="4" id="KW-1185">Reference proteome</keyword>
<dbReference type="Pfam" id="PF00975">
    <property type="entry name" value="Thioesterase"/>
    <property type="match status" value="1"/>
</dbReference>